<gene>
    <name evidence="4" type="ORF">BOTBODRAFT_85271</name>
</gene>
<evidence type="ECO:0000313" key="5">
    <source>
        <dbReference type="Proteomes" id="UP000027195"/>
    </source>
</evidence>
<accession>A0A067M4G4</accession>
<feature type="repeat" description="ANK" evidence="3">
    <location>
        <begin position="120"/>
        <end position="146"/>
    </location>
</feature>
<keyword evidence="2 3" id="KW-0040">ANK repeat</keyword>
<feature type="repeat" description="ANK" evidence="3">
    <location>
        <begin position="86"/>
        <end position="119"/>
    </location>
</feature>
<dbReference type="SUPFAM" id="SSF48403">
    <property type="entry name" value="Ankyrin repeat"/>
    <property type="match status" value="1"/>
</dbReference>
<dbReference type="SMART" id="SM00248">
    <property type="entry name" value="ANK"/>
    <property type="match status" value="3"/>
</dbReference>
<dbReference type="Gene3D" id="1.25.40.20">
    <property type="entry name" value="Ankyrin repeat-containing domain"/>
    <property type="match status" value="2"/>
</dbReference>
<dbReference type="InParanoid" id="A0A067M4G4"/>
<dbReference type="HOGENOM" id="CLU_000134_18_0_1"/>
<keyword evidence="1" id="KW-0677">Repeat</keyword>
<dbReference type="PANTHER" id="PTHR24126">
    <property type="entry name" value="ANKYRIN REPEAT, PH AND SEC7 DOMAIN CONTAINING PROTEIN SECG-RELATED"/>
    <property type="match status" value="1"/>
</dbReference>
<dbReference type="PRINTS" id="PR01415">
    <property type="entry name" value="ANKYRIN"/>
</dbReference>
<dbReference type="PROSITE" id="PS50088">
    <property type="entry name" value="ANK_REPEAT"/>
    <property type="match status" value="3"/>
</dbReference>
<dbReference type="AlphaFoldDB" id="A0A067M4G4"/>
<feature type="non-terminal residue" evidence="4">
    <location>
        <position position="1"/>
    </location>
</feature>
<evidence type="ECO:0000256" key="2">
    <source>
        <dbReference type="ARBA" id="ARBA00023043"/>
    </source>
</evidence>
<dbReference type="Pfam" id="PF00023">
    <property type="entry name" value="Ank"/>
    <property type="match status" value="1"/>
</dbReference>
<evidence type="ECO:0000256" key="3">
    <source>
        <dbReference type="PROSITE-ProRule" id="PRU00023"/>
    </source>
</evidence>
<dbReference type="InterPro" id="IPR002110">
    <property type="entry name" value="Ankyrin_rpt"/>
</dbReference>
<dbReference type="EMBL" id="KL198076">
    <property type="protein sequence ID" value="KDQ09605.1"/>
    <property type="molecule type" value="Genomic_DNA"/>
</dbReference>
<name>A0A067M4G4_BOTB1</name>
<dbReference type="InterPro" id="IPR036770">
    <property type="entry name" value="Ankyrin_rpt-contain_sf"/>
</dbReference>
<proteinExistence type="predicted"/>
<dbReference type="PANTHER" id="PTHR24126:SF14">
    <property type="entry name" value="ANK_REP_REGION DOMAIN-CONTAINING PROTEIN"/>
    <property type="match status" value="1"/>
</dbReference>
<keyword evidence="5" id="KW-1185">Reference proteome</keyword>
<protein>
    <submittedName>
        <fullName evidence="4">Uncharacterized protein</fullName>
    </submittedName>
</protein>
<feature type="non-terminal residue" evidence="4">
    <location>
        <position position="146"/>
    </location>
</feature>
<evidence type="ECO:0000256" key="1">
    <source>
        <dbReference type="ARBA" id="ARBA00022737"/>
    </source>
</evidence>
<dbReference type="Pfam" id="PF12796">
    <property type="entry name" value="Ank_2"/>
    <property type="match status" value="1"/>
</dbReference>
<dbReference type="Proteomes" id="UP000027195">
    <property type="component" value="Unassembled WGS sequence"/>
</dbReference>
<dbReference type="PROSITE" id="PS50297">
    <property type="entry name" value="ANK_REP_REGION"/>
    <property type="match status" value="3"/>
</dbReference>
<dbReference type="STRING" id="930990.A0A067M4G4"/>
<dbReference type="OrthoDB" id="194358at2759"/>
<evidence type="ECO:0000313" key="4">
    <source>
        <dbReference type="EMBL" id="KDQ09605.1"/>
    </source>
</evidence>
<feature type="repeat" description="ANK" evidence="3">
    <location>
        <begin position="17"/>
        <end position="49"/>
    </location>
</feature>
<sequence length="146" mass="15543">VDILVAGGAKVDATDAKGRTPLHLAVWHGKFLVVKRLTVAGADVELLDARGGGLLHYAACSPYTLPAFFPRLCTIAKLDVNARDHTGLSPLHWAARGSHNRANLEVMLKAGADINARDHRGRTPLHHAARLGTSRIAKHLISAGAD</sequence>
<organism evidence="4 5">
    <name type="scientific">Botryobasidium botryosum (strain FD-172 SS1)</name>
    <dbReference type="NCBI Taxonomy" id="930990"/>
    <lineage>
        <taxon>Eukaryota</taxon>
        <taxon>Fungi</taxon>
        <taxon>Dikarya</taxon>
        <taxon>Basidiomycota</taxon>
        <taxon>Agaricomycotina</taxon>
        <taxon>Agaricomycetes</taxon>
        <taxon>Cantharellales</taxon>
        <taxon>Botryobasidiaceae</taxon>
        <taxon>Botryobasidium</taxon>
    </lineage>
</organism>
<reference evidence="5" key="1">
    <citation type="journal article" date="2014" name="Proc. Natl. Acad. Sci. U.S.A.">
        <title>Extensive sampling of basidiomycete genomes demonstrates inadequacy of the white-rot/brown-rot paradigm for wood decay fungi.</title>
        <authorList>
            <person name="Riley R."/>
            <person name="Salamov A.A."/>
            <person name="Brown D.W."/>
            <person name="Nagy L.G."/>
            <person name="Floudas D."/>
            <person name="Held B.W."/>
            <person name="Levasseur A."/>
            <person name="Lombard V."/>
            <person name="Morin E."/>
            <person name="Otillar R."/>
            <person name="Lindquist E.A."/>
            <person name="Sun H."/>
            <person name="LaButti K.M."/>
            <person name="Schmutz J."/>
            <person name="Jabbour D."/>
            <person name="Luo H."/>
            <person name="Baker S.E."/>
            <person name="Pisabarro A.G."/>
            <person name="Walton J.D."/>
            <person name="Blanchette R.A."/>
            <person name="Henrissat B."/>
            <person name="Martin F."/>
            <person name="Cullen D."/>
            <person name="Hibbett D.S."/>
            <person name="Grigoriev I.V."/>
        </authorList>
    </citation>
    <scope>NUCLEOTIDE SEQUENCE [LARGE SCALE GENOMIC DNA]</scope>
    <source>
        <strain evidence="5">FD-172 SS1</strain>
    </source>
</reference>